<name>A0A5J4S6N0_9ZZZZ</name>
<sequence>MSLFNFLTSISQPSNKGYRFIYKSEISHLARIKVIHKKSLKPFYKAIYYKILPIGKTNESYYR</sequence>
<proteinExistence type="predicted"/>
<gene>
    <name evidence="1" type="ORF">EZS27_010739</name>
</gene>
<organism evidence="1">
    <name type="scientific">termite gut metagenome</name>
    <dbReference type="NCBI Taxonomy" id="433724"/>
    <lineage>
        <taxon>unclassified sequences</taxon>
        <taxon>metagenomes</taxon>
        <taxon>organismal metagenomes</taxon>
    </lineage>
</organism>
<accession>A0A5J4S6N0</accession>
<protein>
    <submittedName>
        <fullName evidence="1">Uncharacterized protein</fullName>
    </submittedName>
</protein>
<comment type="caution">
    <text evidence="1">The sequence shown here is derived from an EMBL/GenBank/DDBJ whole genome shotgun (WGS) entry which is preliminary data.</text>
</comment>
<dbReference type="EMBL" id="SNRY01000388">
    <property type="protein sequence ID" value="KAA6341452.1"/>
    <property type="molecule type" value="Genomic_DNA"/>
</dbReference>
<reference evidence="1" key="1">
    <citation type="submission" date="2019-03" db="EMBL/GenBank/DDBJ databases">
        <title>Single cell metagenomics reveals metabolic interactions within the superorganism composed of flagellate Streblomastix strix and complex community of Bacteroidetes bacteria on its surface.</title>
        <authorList>
            <person name="Treitli S.C."/>
            <person name="Kolisko M."/>
            <person name="Husnik F."/>
            <person name="Keeling P."/>
            <person name="Hampl V."/>
        </authorList>
    </citation>
    <scope>NUCLEOTIDE SEQUENCE</scope>
    <source>
        <strain evidence="1">STM</strain>
    </source>
</reference>
<evidence type="ECO:0000313" key="1">
    <source>
        <dbReference type="EMBL" id="KAA6341452.1"/>
    </source>
</evidence>
<dbReference type="AlphaFoldDB" id="A0A5J4S6N0"/>